<accession>A0A0C9Z237</accession>
<evidence type="ECO:0000313" key="2">
    <source>
        <dbReference type="Proteomes" id="UP000054018"/>
    </source>
</evidence>
<protein>
    <submittedName>
        <fullName evidence="1">Uncharacterized protein</fullName>
    </submittedName>
</protein>
<reference evidence="1 2" key="1">
    <citation type="submission" date="2014-04" db="EMBL/GenBank/DDBJ databases">
        <authorList>
            <consortium name="DOE Joint Genome Institute"/>
            <person name="Kuo A."/>
            <person name="Kohler A."/>
            <person name="Costa M.D."/>
            <person name="Nagy L.G."/>
            <person name="Floudas D."/>
            <person name="Copeland A."/>
            <person name="Barry K.W."/>
            <person name="Cichocki N."/>
            <person name="Veneault-Fourrey C."/>
            <person name="LaButti K."/>
            <person name="Lindquist E.A."/>
            <person name="Lipzen A."/>
            <person name="Lundell T."/>
            <person name="Morin E."/>
            <person name="Murat C."/>
            <person name="Sun H."/>
            <person name="Tunlid A."/>
            <person name="Henrissat B."/>
            <person name="Grigoriev I.V."/>
            <person name="Hibbett D.S."/>
            <person name="Martin F."/>
            <person name="Nordberg H.P."/>
            <person name="Cantor M.N."/>
            <person name="Hua S.X."/>
        </authorList>
    </citation>
    <scope>NUCLEOTIDE SEQUENCE [LARGE SCALE GENOMIC DNA]</scope>
    <source>
        <strain evidence="1 2">441</strain>
    </source>
</reference>
<dbReference type="HOGENOM" id="CLU_013084_2_1_1"/>
<name>A0A0C9Z237_9AGAM</name>
<gene>
    <name evidence="1" type="ORF">PISMIDRAFT_13075</name>
</gene>
<dbReference type="Proteomes" id="UP000054018">
    <property type="component" value="Unassembled WGS sequence"/>
</dbReference>
<sequence>MTVMERHVLEVLRDPVLNDSVNELTDDDYETDGYGAMVLDGMEQLDVSHAGSEFQELTSELLGDFWKSTSQEVRAKHPDYPLVHHGLILCSPITLKVAVTVSTLNLYHTACQHCPHLSIQAYVKSLCDMHGVPFYNHRSHQFSIVLDVYLQILALISNLDKPAMRFKMLFAQDGNDSLKRVVTRVLDGNLDDTDQLATSVPTLEHAFHHEQYLTCKFIEKFASDRQTGHSIVDEHGDGNLCVECWKNMKDSVTQKMWNVFDETGAFIAVCQHGFCLVIADMVQSSKQSKYALMTTPASSILGERARSLNYTSLVNAFHGHAHNRLCQLDNLMTYVEGLRLEDLEGCEQAFSKSNALAPSTCYASIFHRRQAITCYFEHNDEMEVYANLMKFLLNNYKQALDLLSNSCATLERLMCELGVSDPTIFRQWLDEEHVYLKSLLWEPAEETLQMEYWQRLVNLAASRQDLETILSTWTVVTAQNVAPIWSDSSATRKRETMCCHAQENYEKDLKAVQELEGHLGITRRWVPEDEEWQAAARLVANRKYQHALDNVEQLVVSQIFELSKMNQSGTGYKLRKHIGKALQTRLAAIRATLTQYNTAAKALGYEDQYLQACEALYQDANPTLAYQISRYHTIHSQFTPLHLCSLEKISRLSGFSGTLAPGISVSHGLGDSAGVPQRVCMDAIFSSSPVAADDGEDDANEDADEDHATTLEEQCEALQNILSVTMDP</sequence>
<dbReference type="STRING" id="765257.A0A0C9Z237"/>
<dbReference type="EMBL" id="KN833767">
    <property type="protein sequence ID" value="KIK20324.1"/>
    <property type="molecule type" value="Genomic_DNA"/>
</dbReference>
<dbReference type="Pfam" id="PF18758">
    <property type="entry name" value="KDZ"/>
    <property type="match status" value="2"/>
</dbReference>
<keyword evidence="2" id="KW-1185">Reference proteome</keyword>
<dbReference type="InterPro" id="IPR040521">
    <property type="entry name" value="KDZ"/>
</dbReference>
<dbReference type="OrthoDB" id="3246730at2759"/>
<reference evidence="2" key="2">
    <citation type="submission" date="2015-01" db="EMBL/GenBank/DDBJ databases">
        <title>Evolutionary Origins and Diversification of the Mycorrhizal Mutualists.</title>
        <authorList>
            <consortium name="DOE Joint Genome Institute"/>
            <consortium name="Mycorrhizal Genomics Consortium"/>
            <person name="Kohler A."/>
            <person name="Kuo A."/>
            <person name="Nagy L.G."/>
            <person name="Floudas D."/>
            <person name="Copeland A."/>
            <person name="Barry K.W."/>
            <person name="Cichocki N."/>
            <person name="Veneault-Fourrey C."/>
            <person name="LaButti K."/>
            <person name="Lindquist E.A."/>
            <person name="Lipzen A."/>
            <person name="Lundell T."/>
            <person name="Morin E."/>
            <person name="Murat C."/>
            <person name="Riley R."/>
            <person name="Ohm R."/>
            <person name="Sun H."/>
            <person name="Tunlid A."/>
            <person name="Henrissat B."/>
            <person name="Grigoriev I.V."/>
            <person name="Hibbett D.S."/>
            <person name="Martin F."/>
        </authorList>
    </citation>
    <scope>NUCLEOTIDE SEQUENCE [LARGE SCALE GENOMIC DNA]</scope>
    <source>
        <strain evidence="2">441</strain>
    </source>
</reference>
<dbReference type="PANTHER" id="PTHR33096:SF1">
    <property type="entry name" value="CXC1-LIKE CYSTEINE CLUSTER ASSOCIATED WITH KDZ TRANSPOSASES DOMAIN-CONTAINING PROTEIN"/>
    <property type="match status" value="1"/>
</dbReference>
<organism evidence="1 2">
    <name type="scientific">Pisolithus microcarpus 441</name>
    <dbReference type="NCBI Taxonomy" id="765257"/>
    <lineage>
        <taxon>Eukaryota</taxon>
        <taxon>Fungi</taxon>
        <taxon>Dikarya</taxon>
        <taxon>Basidiomycota</taxon>
        <taxon>Agaricomycotina</taxon>
        <taxon>Agaricomycetes</taxon>
        <taxon>Agaricomycetidae</taxon>
        <taxon>Boletales</taxon>
        <taxon>Sclerodermatineae</taxon>
        <taxon>Pisolithaceae</taxon>
        <taxon>Pisolithus</taxon>
    </lineage>
</organism>
<dbReference type="PANTHER" id="PTHR33096">
    <property type="entry name" value="CXC2 DOMAIN-CONTAINING PROTEIN"/>
    <property type="match status" value="1"/>
</dbReference>
<proteinExistence type="predicted"/>
<evidence type="ECO:0000313" key="1">
    <source>
        <dbReference type="EMBL" id="KIK20324.1"/>
    </source>
</evidence>
<dbReference type="AlphaFoldDB" id="A0A0C9Z237"/>